<feature type="region of interest" description="Disordered" evidence="1">
    <location>
        <begin position="39"/>
        <end position="63"/>
    </location>
</feature>
<proteinExistence type="predicted"/>
<protein>
    <submittedName>
        <fullName evidence="2">Hypp1191 protein</fullName>
    </submittedName>
</protein>
<evidence type="ECO:0000256" key="1">
    <source>
        <dbReference type="SAM" id="MobiDB-lite"/>
    </source>
</evidence>
<keyword evidence="3" id="KW-1185">Reference proteome</keyword>
<organism evidence="2 3">
    <name type="scientific">Branchiostoma lanceolatum</name>
    <name type="common">Common lancelet</name>
    <name type="synonym">Amphioxus lanceolatum</name>
    <dbReference type="NCBI Taxonomy" id="7740"/>
    <lineage>
        <taxon>Eukaryota</taxon>
        <taxon>Metazoa</taxon>
        <taxon>Chordata</taxon>
        <taxon>Cephalochordata</taxon>
        <taxon>Leptocardii</taxon>
        <taxon>Amphioxiformes</taxon>
        <taxon>Branchiostomatidae</taxon>
        <taxon>Branchiostoma</taxon>
    </lineage>
</organism>
<name>A0A8J9ZF99_BRALA</name>
<evidence type="ECO:0000313" key="2">
    <source>
        <dbReference type="EMBL" id="CAH1253516.1"/>
    </source>
</evidence>
<dbReference type="OrthoDB" id="19996at2759"/>
<evidence type="ECO:0000313" key="3">
    <source>
        <dbReference type="Proteomes" id="UP000838412"/>
    </source>
</evidence>
<dbReference type="Proteomes" id="UP000838412">
    <property type="component" value="Chromosome 2"/>
</dbReference>
<dbReference type="AlphaFoldDB" id="A0A8J9ZF99"/>
<feature type="compositionally biased region" description="Basic and acidic residues" evidence="1">
    <location>
        <begin position="43"/>
        <end position="63"/>
    </location>
</feature>
<sequence length="95" mass="10734">MLGCNRIPTVLLSRLPIIQPSTSLSERCNNRYTCLGSYTNMGQRERRGRREGGREGRGADRREKDITAYSFSLVYHSTAAGQVRDCAKRHSTQLT</sequence>
<dbReference type="EMBL" id="OV696687">
    <property type="protein sequence ID" value="CAH1253516.1"/>
    <property type="molecule type" value="Genomic_DNA"/>
</dbReference>
<gene>
    <name evidence="2" type="primary">Hypp1191</name>
    <name evidence="2" type="ORF">BLAG_LOCUS13258</name>
</gene>
<accession>A0A8J9ZF99</accession>
<reference evidence="2" key="1">
    <citation type="submission" date="2022-01" db="EMBL/GenBank/DDBJ databases">
        <authorList>
            <person name="Braso-Vives M."/>
        </authorList>
    </citation>
    <scope>NUCLEOTIDE SEQUENCE</scope>
</reference>